<evidence type="ECO:0000313" key="9">
    <source>
        <dbReference type="Proteomes" id="UP000036202"/>
    </source>
</evidence>
<dbReference type="KEGG" id="beo:BEH_02135"/>
<dbReference type="OrthoDB" id="2454346at2"/>
<keyword evidence="5" id="KW-0378">Hydrolase</keyword>
<keyword evidence="7" id="KW-0472">Membrane</keyword>
<gene>
    <name evidence="8" type="ORF">BEH_02135</name>
</gene>
<dbReference type="Pfam" id="PF04647">
    <property type="entry name" value="AgrB"/>
    <property type="match status" value="1"/>
</dbReference>
<name>A0A1X7FXP3_9BACI</name>
<dbReference type="RefSeq" id="WP_040060786.1">
    <property type="nucleotide sequence ID" value="NZ_CP011974.1"/>
</dbReference>
<dbReference type="GeneID" id="93703415"/>
<dbReference type="Proteomes" id="UP000036202">
    <property type="component" value="Chromosome"/>
</dbReference>
<keyword evidence="2" id="KW-0673">Quorum sensing</keyword>
<dbReference type="GO" id="GO:0008233">
    <property type="term" value="F:peptidase activity"/>
    <property type="evidence" value="ECO:0007669"/>
    <property type="project" value="UniProtKB-KW"/>
</dbReference>
<evidence type="ECO:0000256" key="3">
    <source>
        <dbReference type="ARBA" id="ARBA00022670"/>
    </source>
</evidence>
<keyword evidence="3" id="KW-0645">Protease</keyword>
<dbReference type="AlphaFoldDB" id="A0A1X7FXP3"/>
<dbReference type="GO" id="GO:0006508">
    <property type="term" value="P:proteolysis"/>
    <property type="evidence" value="ECO:0007669"/>
    <property type="project" value="UniProtKB-KW"/>
</dbReference>
<evidence type="ECO:0000313" key="8">
    <source>
        <dbReference type="EMBL" id="AKO91024.1"/>
    </source>
</evidence>
<dbReference type="GO" id="GO:0009372">
    <property type="term" value="P:quorum sensing"/>
    <property type="evidence" value="ECO:0007669"/>
    <property type="project" value="UniProtKB-KW"/>
</dbReference>
<accession>A0A1X7FXP3</accession>
<dbReference type="SMART" id="SM00793">
    <property type="entry name" value="AgrB"/>
    <property type="match status" value="1"/>
</dbReference>
<reference evidence="8 9" key="1">
    <citation type="journal article" date="2015" name="PLoS ONE">
        <title>Genome Sequence of Bacillus endophyticus and Analysis of Its Companion Mechanism in the Ketogulonigenium vulgare-Bacillus Strain Consortium.</title>
        <authorList>
            <person name="Jia N."/>
            <person name="Du J."/>
            <person name="Ding M.Z."/>
            <person name="Gao F."/>
            <person name="Yuan Y.J."/>
        </authorList>
    </citation>
    <scope>NUCLEOTIDE SEQUENCE [LARGE SCALE GENOMIC DNA]</scope>
    <source>
        <strain evidence="8 9">Hbe603</strain>
    </source>
</reference>
<accession>A0A0H4KFH1</accession>
<evidence type="ECO:0000256" key="5">
    <source>
        <dbReference type="ARBA" id="ARBA00022801"/>
    </source>
</evidence>
<dbReference type="GO" id="GO:0016020">
    <property type="term" value="C:membrane"/>
    <property type="evidence" value="ECO:0007669"/>
    <property type="project" value="InterPro"/>
</dbReference>
<evidence type="ECO:0000256" key="2">
    <source>
        <dbReference type="ARBA" id="ARBA00022654"/>
    </source>
</evidence>
<organism evidence="8 9">
    <name type="scientific">Priestia filamentosa</name>
    <dbReference type="NCBI Taxonomy" id="1402861"/>
    <lineage>
        <taxon>Bacteria</taxon>
        <taxon>Bacillati</taxon>
        <taxon>Bacillota</taxon>
        <taxon>Bacilli</taxon>
        <taxon>Bacillales</taxon>
        <taxon>Bacillaceae</taxon>
        <taxon>Priestia</taxon>
    </lineage>
</organism>
<protein>
    <submittedName>
        <fullName evidence="8">Uncharacterized protein</fullName>
    </submittedName>
</protein>
<reference evidence="9" key="2">
    <citation type="submission" date="2015-06" db="EMBL/GenBank/DDBJ databases">
        <title>Genome Sequence of Bacillus endophyticus and Analysis of its Companion Mechanism in the Ketogulonigenium vulgare-Bacillus strain Consortium.</title>
        <authorList>
            <person name="Jia N."/>
            <person name="Du J."/>
            <person name="Ding M.-Z."/>
            <person name="Gao F."/>
            <person name="Yuan Y.-J."/>
        </authorList>
    </citation>
    <scope>NUCLEOTIDE SEQUENCE [LARGE SCALE GENOMIC DNA]</scope>
    <source>
        <strain evidence="9">Hbe603</strain>
    </source>
</reference>
<keyword evidence="9" id="KW-1185">Reference proteome</keyword>
<keyword evidence="1" id="KW-1003">Cell membrane</keyword>
<proteinExistence type="predicted"/>
<keyword evidence="6" id="KW-1133">Transmembrane helix</keyword>
<evidence type="ECO:0000256" key="6">
    <source>
        <dbReference type="ARBA" id="ARBA00022989"/>
    </source>
</evidence>
<dbReference type="PATRIC" id="fig|135735.6.peg.384"/>
<evidence type="ECO:0000256" key="4">
    <source>
        <dbReference type="ARBA" id="ARBA00022692"/>
    </source>
</evidence>
<evidence type="ECO:0000256" key="7">
    <source>
        <dbReference type="ARBA" id="ARBA00023136"/>
    </source>
</evidence>
<sequence length="190" mass="21929">MELTQREERIVAYFSKQLQLEKVDQVRMIFGWKLFIADLKKLLIVYSLALLLNCFLATFLTHASFYMIRQVAYGFHNKNIWICTIVSCMMFPLCSLILSGIEISATLNFFIYFISILPLLFFAPIGTSVNSIINDKHKAYLRRKLKFRLILITLLILFIPSTITKYLVFGIAIESISVILSTILKGVDQK</sequence>
<keyword evidence="4" id="KW-0812">Transmembrane</keyword>
<evidence type="ECO:0000256" key="1">
    <source>
        <dbReference type="ARBA" id="ARBA00022475"/>
    </source>
</evidence>
<dbReference type="EMBL" id="CP011974">
    <property type="protein sequence ID" value="AKO91024.1"/>
    <property type="molecule type" value="Genomic_DNA"/>
</dbReference>
<dbReference type="InterPro" id="IPR006741">
    <property type="entry name" value="AgrB"/>
</dbReference>